<dbReference type="SUPFAM" id="SSF50998">
    <property type="entry name" value="Quinoprotein alcohol dehydrogenase-like"/>
    <property type="match status" value="1"/>
</dbReference>
<reference evidence="3" key="1">
    <citation type="journal article" date="2019" name="Int. J. Syst. Evol. Microbiol.">
        <title>The Global Catalogue of Microorganisms (GCM) 10K type strain sequencing project: providing services to taxonomists for standard genome sequencing and annotation.</title>
        <authorList>
            <consortium name="The Broad Institute Genomics Platform"/>
            <consortium name="The Broad Institute Genome Sequencing Center for Infectious Disease"/>
            <person name="Wu L."/>
            <person name="Ma J."/>
        </authorList>
    </citation>
    <scope>NUCLEOTIDE SEQUENCE [LARGE SCALE GENOMIC DNA]</scope>
    <source>
        <strain evidence="3">CGMCC 1.15643</strain>
    </source>
</reference>
<evidence type="ECO:0000313" key="2">
    <source>
        <dbReference type="EMBL" id="MFC5293055.1"/>
    </source>
</evidence>
<feature type="domain" description="Pyrrolo-quinoline quinone repeat" evidence="1">
    <location>
        <begin position="2"/>
        <end position="200"/>
    </location>
</feature>
<proteinExistence type="predicted"/>
<name>A0ABW0F3U1_9HYPH</name>
<dbReference type="SMART" id="SM00564">
    <property type="entry name" value="PQQ"/>
    <property type="match status" value="2"/>
</dbReference>
<gene>
    <name evidence="2" type="ORF">ACFPK2_08625</name>
</gene>
<sequence length="227" mass="23475">MTPLGLDNAIVLPGSLGGSNWGSLSFDPERRVMVGNWNRVPMYARLMPRAEADARGLKAADGRPGISVGGTVPQEGTPYAAELAPFVSPLGAPCTAPPYGMVTAVDLNSRKVIWSRRSGTAEDSGILGIRSHLPIPMGIPGLGGSIITKGGLVFIAASGEQSLRALDLGTGDVLWKGRLPAGGNATPMTYLSPASGRQFVVIAAGGHNLMQTQPGDHIVAYALPKTP</sequence>
<dbReference type="RefSeq" id="WP_260348755.1">
    <property type="nucleotide sequence ID" value="NZ_JAOAOS010000006.1"/>
</dbReference>
<keyword evidence="3" id="KW-1185">Reference proteome</keyword>
<dbReference type="EMBL" id="JBHSLI010000003">
    <property type="protein sequence ID" value="MFC5293055.1"/>
    <property type="molecule type" value="Genomic_DNA"/>
</dbReference>
<organism evidence="2 3">
    <name type="scientific">Bosea minatitlanensis</name>
    <dbReference type="NCBI Taxonomy" id="128782"/>
    <lineage>
        <taxon>Bacteria</taxon>
        <taxon>Pseudomonadati</taxon>
        <taxon>Pseudomonadota</taxon>
        <taxon>Alphaproteobacteria</taxon>
        <taxon>Hyphomicrobiales</taxon>
        <taxon>Boseaceae</taxon>
        <taxon>Bosea</taxon>
    </lineage>
</organism>
<dbReference type="Pfam" id="PF01011">
    <property type="entry name" value="PQQ"/>
    <property type="match status" value="1"/>
</dbReference>
<dbReference type="InterPro" id="IPR018391">
    <property type="entry name" value="PQQ_b-propeller_rpt"/>
</dbReference>
<dbReference type="Gene3D" id="2.140.10.10">
    <property type="entry name" value="Quinoprotein alcohol dehydrogenase-like superfamily"/>
    <property type="match status" value="1"/>
</dbReference>
<dbReference type="InterPro" id="IPR011047">
    <property type="entry name" value="Quinoprotein_ADH-like_sf"/>
</dbReference>
<evidence type="ECO:0000259" key="1">
    <source>
        <dbReference type="Pfam" id="PF01011"/>
    </source>
</evidence>
<dbReference type="Proteomes" id="UP001595976">
    <property type="component" value="Unassembled WGS sequence"/>
</dbReference>
<comment type="caution">
    <text evidence="2">The sequence shown here is derived from an EMBL/GenBank/DDBJ whole genome shotgun (WGS) entry which is preliminary data.</text>
</comment>
<dbReference type="InterPro" id="IPR002372">
    <property type="entry name" value="PQQ_rpt_dom"/>
</dbReference>
<accession>A0ABW0F3U1</accession>
<protein>
    <recommendedName>
        <fullName evidence="1">Pyrrolo-quinoline quinone repeat domain-containing protein</fullName>
    </recommendedName>
</protein>
<evidence type="ECO:0000313" key="3">
    <source>
        <dbReference type="Proteomes" id="UP001595976"/>
    </source>
</evidence>